<keyword evidence="1" id="KW-0328">Glycosyltransferase</keyword>
<organism evidence="4 5">
    <name type="scientific">Hymenobacter setariae</name>
    <dbReference type="NCBI Taxonomy" id="2594794"/>
    <lineage>
        <taxon>Bacteria</taxon>
        <taxon>Pseudomonadati</taxon>
        <taxon>Bacteroidota</taxon>
        <taxon>Cytophagia</taxon>
        <taxon>Cytophagales</taxon>
        <taxon>Hymenobacteraceae</taxon>
        <taxon>Hymenobacter</taxon>
    </lineage>
</organism>
<dbReference type="Proteomes" id="UP000317624">
    <property type="component" value="Unassembled WGS sequence"/>
</dbReference>
<evidence type="ECO:0000259" key="3">
    <source>
        <dbReference type="Pfam" id="PF00535"/>
    </source>
</evidence>
<dbReference type="InterPro" id="IPR029044">
    <property type="entry name" value="Nucleotide-diphossugar_trans"/>
</dbReference>
<accession>A0A558BU60</accession>
<proteinExistence type="predicted"/>
<dbReference type="SUPFAM" id="SSF53448">
    <property type="entry name" value="Nucleotide-diphospho-sugar transferases"/>
    <property type="match status" value="1"/>
</dbReference>
<dbReference type="GO" id="GO:0016758">
    <property type="term" value="F:hexosyltransferase activity"/>
    <property type="evidence" value="ECO:0007669"/>
    <property type="project" value="UniProtKB-ARBA"/>
</dbReference>
<name>A0A558BU60_9BACT</name>
<dbReference type="CDD" id="cd00761">
    <property type="entry name" value="Glyco_tranf_GTA_type"/>
    <property type="match status" value="1"/>
</dbReference>
<reference evidence="4 5" key="1">
    <citation type="submission" date="2019-07" db="EMBL/GenBank/DDBJ databases">
        <title>Hymenobacter sp. straun FUR1 Genome sequencing and assembly.</title>
        <authorList>
            <person name="Chhetri G."/>
        </authorList>
    </citation>
    <scope>NUCLEOTIDE SEQUENCE [LARGE SCALE GENOMIC DNA]</scope>
    <source>
        <strain evidence="4 5">Fur1</strain>
    </source>
</reference>
<evidence type="ECO:0000256" key="1">
    <source>
        <dbReference type="ARBA" id="ARBA00022676"/>
    </source>
</evidence>
<dbReference type="Pfam" id="PF00535">
    <property type="entry name" value="Glycos_transf_2"/>
    <property type="match status" value="1"/>
</dbReference>
<comment type="caution">
    <text evidence="4">The sequence shown here is derived from an EMBL/GenBank/DDBJ whole genome shotgun (WGS) entry which is preliminary data.</text>
</comment>
<evidence type="ECO:0000256" key="2">
    <source>
        <dbReference type="ARBA" id="ARBA00022679"/>
    </source>
</evidence>
<feature type="domain" description="Glycosyltransferase 2-like" evidence="3">
    <location>
        <begin position="4"/>
        <end position="147"/>
    </location>
</feature>
<gene>
    <name evidence="4" type="ORF">FNT36_11160</name>
</gene>
<dbReference type="AlphaFoldDB" id="A0A558BU60"/>
<sequence>MKVSVIVPVFKVEAHIEACIQSIIDQTYQDIEVIVVDDKSPDASIALAKGVFAKNSYTKFRILENAFNSGVSVSRNNGLAIATGDYVLFVDSDDTIVPTMLAEMAAIATEHDVDIVVCDTFRVRTSEPQKPEVWKASLTGLVDGATAIDAMLRFKETSYIWNNLYRKSLFDNIKFVDNIYYEDMLIKPLLWKKARQLYFYPKPLYNYYERAGSITTRLGDLNKYLGIPDCCQAIEDAFAQDTQASQEMRVNMVLFLYTWIRNLTLTITSANMPYEAVKQLLDKYSSYIKFSNILKIGNGVDKRLPLFLLILKVSPYLYWKRFSTQLLAK</sequence>
<dbReference type="PANTHER" id="PTHR22916:SF51">
    <property type="entry name" value="GLYCOSYLTRANSFERASE EPSH-RELATED"/>
    <property type="match status" value="1"/>
</dbReference>
<keyword evidence="5" id="KW-1185">Reference proteome</keyword>
<dbReference type="EMBL" id="VMRJ01000003">
    <property type="protein sequence ID" value="TVT40057.1"/>
    <property type="molecule type" value="Genomic_DNA"/>
</dbReference>
<evidence type="ECO:0000313" key="4">
    <source>
        <dbReference type="EMBL" id="TVT40057.1"/>
    </source>
</evidence>
<protein>
    <submittedName>
        <fullName evidence="4">Glycosyltransferase</fullName>
    </submittedName>
</protein>
<keyword evidence="2 4" id="KW-0808">Transferase</keyword>
<dbReference type="PANTHER" id="PTHR22916">
    <property type="entry name" value="GLYCOSYLTRANSFERASE"/>
    <property type="match status" value="1"/>
</dbReference>
<evidence type="ECO:0000313" key="5">
    <source>
        <dbReference type="Proteomes" id="UP000317624"/>
    </source>
</evidence>
<dbReference type="RefSeq" id="WP_144847569.1">
    <property type="nucleotide sequence ID" value="NZ_VMRJ01000003.1"/>
</dbReference>
<dbReference type="InterPro" id="IPR001173">
    <property type="entry name" value="Glyco_trans_2-like"/>
</dbReference>
<dbReference type="OrthoDB" id="2676521at2"/>
<dbReference type="Gene3D" id="3.90.550.10">
    <property type="entry name" value="Spore Coat Polysaccharide Biosynthesis Protein SpsA, Chain A"/>
    <property type="match status" value="1"/>
</dbReference>